<dbReference type="EMBL" id="OX359470">
    <property type="protein sequence ID" value="CAI3971207.1"/>
    <property type="molecule type" value="Genomic_DNA"/>
</dbReference>
<organism evidence="1">
    <name type="scientific">Ochrobactrum phage ORM_20</name>
    <dbReference type="NCBI Taxonomy" id="2985243"/>
    <lineage>
        <taxon>Viruses</taxon>
    </lineage>
</organism>
<evidence type="ECO:0000313" key="1">
    <source>
        <dbReference type="EMBL" id="CAI3971207.1"/>
    </source>
</evidence>
<gene>
    <name evidence="1" type="ORF">ORM20_00158</name>
</gene>
<name>A0A9N6WVE5_9VIRU</name>
<protein>
    <submittedName>
        <fullName evidence="1">Uncharacterized protein</fullName>
    </submittedName>
</protein>
<sequence>MYNPFLQVYKNFKDSEAFNSKMARICIDSGEYDLAIAFQEEARQRYQDAQAIKEGYLE</sequence>
<proteinExistence type="predicted"/>
<accession>A0A9N6WVE5</accession>
<reference evidence="1" key="1">
    <citation type="submission" date="2022-10" db="EMBL/GenBank/DDBJ databases">
        <authorList>
            <person name="Meaden S."/>
        </authorList>
    </citation>
    <scope>NUCLEOTIDE SEQUENCE</scope>
</reference>